<dbReference type="Proteomes" id="UP000007802">
    <property type="component" value="Unassembled WGS sequence"/>
</dbReference>
<protein>
    <submittedName>
        <fullName evidence="2">Uncharacterized protein</fullName>
    </submittedName>
</protein>
<organism evidence="2">
    <name type="scientific">Ajellomyces dermatitidis (strain ATCC 18188 / CBS 674.68)</name>
    <name type="common">Blastomyces dermatitidis</name>
    <dbReference type="NCBI Taxonomy" id="653446"/>
    <lineage>
        <taxon>Eukaryota</taxon>
        <taxon>Fungi</taxon>
        <taxon>Dikarya</taxon>
        <taxon>Ascomycota</taxon>
        <taxon>Pezizomycotina</taxon>
        <taxon>Eurotiomycetes</taxon>
        <taxon>Eurotiomycetidae</taxon>
        <taxon>Onygenales</taxon>
        <taxon>Ajellomycetaceae</taxon>
        <taxon>Blastomyces</taxon>
    </lineage>
</organism>
<feature type="region of interest" description="Disordered" evidence="1">
    <location>
        <begin position="59"/>
        <end position="85"/>
    </location>
</feature>
<dbReference type="HOGENOM" id="CLU_2305318_0_0_1"/>
<proteinExistence type="predicted"/>
<name>F2TH73_AJEDA</name>
<accession>F2TH73</accession>
<dbReference type="EMBL" id="GG749435">
    <property type="protein sequence ID" value="EGE82586.2"/>
    <property type="molecule type" value="Genomic_DNA"/>
</dbReference>
<evidence type="ECO:0000313" key="2">
    <source>
        <dbReference type="EMBL" id="EGE82586.2"/>
    </source>
</evidence>
<feature type="compositionally biased region" description="Basic and acidic residues" evidence="1">
    <location>
        <begin position="66"/>
        <end position="82"/>
    </location>
</feature>
<sequence length="126" mass="14462">MEVQLCSAISIVVWQTLSPRPRCFRKQQQHPVVPLKQVTGYGIRYVLGEFWEKTLTSRTNLPDLSPNERKNEKEKRQRKENFSQRGCCSQLPVITRIRNIFDSPTFACVSFQALLADLASAAETHP</sequence>
<reference evidence="2" key="1">
    <citation type="submission" date="2010-03" db="EMBL/GenBank/DDBJ databases">
        <title>Annotation of Blastomyces dermatitidis strain ATCC 18188.</title>
        <authorList>
            <consortium name="The Broad Institute Genome Sequencing Platform"/>
            <consortium name="Broad Institute Genome Sequencing Center for Infectious Disease."/>
            <person name="Cuomo C."/>
            <person name="Klein B."/>
            <person name="Sullivan T."/>
            <person name="Heitman J."/>
            <person name="Young S."/>
            <person name="Zeng Q."/>
            <person name="Gargeya S."/>
            <person name="Alvarado L."/>
            <person name="Berlin A.M."/>
            <person name="Chapman S.B."/>
            <person name="Chen Z."/>
            <person name="Freedman E."/>
            <person name="Gellesch M."/>
            <person name="Goldberg J."/>
            <person name="Griggs A."/>
            <person name="Gujja S."/>
            <person name="Heilman E."/>
            <person name="Heiman D."/>
            <person name="Howarth C."/>
            <person name="Mehta T."/>
            <person name="Neiman D."/>
            <person name="Pearson M."/>
            <person name="Roberts A."/>
            <person name="Saif S."/>
            <person name="Shea T."/>
            <person name="Shenoy N."/>
            <person name="Sisk P."/>
            <person name="Stolte C."/>
            <person name="Sykes S."/>
            <person name="White J."/>
            <person name="Yandava C."/>
            <person name="Haas B."/>
            <person name="Nusbaum C."/>
            <person name="Birren B."/>
        </authorList>
    </citation>
    <scope>NUCLEOTIDE SEQUENCE [LARGE SCALE GENOMIC DNA]</scope>
    <source>
        <strain evidence="2">ATCC 18188</strain>
    </source>
</reference>
<evidence type="ECO:0000256" key="1">
    <source>
        <dbReference type="SAM" id="MobiDB-lite"/>
    </source>
</evidence>
<dbReference type="AlphaFoldDB" id="F2TH73"/>
<gene>
    <name evidence="2" type="ORF">BDDG_05530</name>
</gene>